<protein>
    <submittedName>
        <fullName evidence="1">Uncharacterized protein</fullName>
    </submittedName>
</protein>
<reference evidence="1" key="1">
    <citation type="submission" date="2023-04" db="EMBL/GenBank/DDBJ databases">
        <authorList>
            <consortium name="ELIXIR-Norway"/>
        </authorList>
    </citation>
    <scope>NUCLEOTIDE SEQUENCE [LARGE SCALE GENOMIC DNA]</scope>
</reference>
<sequence>MAIETFPDSRVFYPSPHSMDPSPVTLDGSMDFQHFVHSCAYRLCPSGFCCKLSGPSSAWLLLVPSILGPEGVKEGRPLYSRGQRERGLETSIDASVLILVLSSNKG</sequence>
<proteinExistence type="predicted"/>
<dbReference type="EMBL" id="OX459943">
    <property type="protein sequence ID" value="CAI9177440.1"/>
    <property type="molecule type" value="Genomic_DNA"/>
</dbReference>
<evidence type="ECO:0000313" key="1">
    <source>
        <dbReference type="EMBL" id="CAI9177440.1"/>
    </source>
</evidence>
<name>A0ABN8ZVJ2_RANTA</name>
<organism evidence="1 2">
    <name type="scientific">Rangifer tarandus platyrhynchus</name>
    <name type="common">Svalbard reindeer</name>
    <dbReference type="NCBI Taxonomy" id="3082113"/>
    <lineage>
        <taxon>Eukaryota</taxon>
        <taxon>Metazoa</taxon>
        <taxon>Chordata</taxon>
        <taxon>Craniata</taxon>
        <taxon>Vertebrata</taxon>
        <taxon>Euteleostomi</taxon>
        <taxon>Mammalia</taxon>
        <taxon>Eutheria</taxon>
        <taxon>Laurasiatheria</taxon>
        <taxon>Artiodactyla</taxon>
        <taxon>Ruminantia</taxon>
        <taxon>Pecora</taxon>
        <taxon>Cervidae</taxon>
        <taxon>Odocoileinae</taxon>
        <taxon>Rangifer</taxon>
    </lineage>
</organism>
<evidence type="ECO:0000313" key="2">
    <source>
        <dbReference type="Proteomes" id="UP001176941"/>
    </source>
</evidence>
<keyword evidence="2" id="KW-1185">Reference proteome</keyword>
<gene>
    <name evidence="1" type="ORF">MRATA1EN1_LOCUS26402</name>
</gene>
<accession>A0ABN8ZVJ2</accession>
<dbReference type="Proteomes" id="UP001176941">
    <property type="component" value="Chromosome 7"/>
</dbReference>